<evidence type="ECO:0000313" key="3">
    <source>
        <dbReference type="WBParaSite" id="NBR_0002092901-mRNA-1"/>
    </source>
</evidence>
<reference evidence="1 2" key="2">
    <citation type="submission" date="2018-11" db="EMBL/GenBank/DDBJ databases">
        <authorList>
            <consortium name="Pathogen Informatics"/>
        </authorList>
    </citation>
    <scope>NUCLEOTIDE SEQUENCE [LARGE SCALE GENOMIC DNA]</scope>
</reference>
<evidence type="ECO:0000313" key="2">
    <source>
        <dbReference type="Proteomes" id="UP000271162"/>
    </source>
</evidence>
<proteinExistence type="predicted"/>
<dbReference type="AlphaFoldDB" id="A0A0N4YUK7"/>
<evidence type="ECO:0000313" key="1">
    <source>
        <dbReference type="EMBL" id="VDL84668.1"/>
    </source>
</evidence>
<gene>
    <name evidence="1" type="ORF">NBR_LOCUS20930</name>
</gene>
<sequence>MSLAVLENSKPWRIRRAEFLQSVGFVVFMNGDHDDVPIGLRCFVAYVGIHCIRAQRTVTLTFQILKTWLVKRGCT</sequence>
<protein>
    <submittedName>
        <fullName evidence="3">DUF4222 domain-containing protein</fullName>
    </submittedName>
</protein>
<organism evidence="3">
    <name type="scientific">Nippostrongylus brasiliensis</name>
    <name type="common">Rat hookworm</name>
    <dbReference type="NCBI Taxonomy" id="27835"/>
    <lineage>
        <taxon>Eukaryota</taxon>
        <taxon>Metazoa</taxon>
        <taxon>Ecdysozoa</taxon>
        <taxon>Nematoda</taxon>
        <taxon>Chromadorea</taxon>
        <taxon>Rhabditida</taxon>
        <taxon>Rhabditina</taxon>
        <taxon>Rhabditomorpha</taxon>
        <taxon>Strongyloidea</taxon>
        <taxon>Heligmosomidae</taxon>
        <taxon>Nippostrongylus</taxon>
    </lineage>
</organism>
<dbReference type="Proteomes" id="UP000271162">
    <property type="component" value="Unassembled WGS sequence"/>
</dbReference>
<dbReference type="WBParaSite" id="NBR_0002092901-mRNA-1">
    <property type="protein sequence ID" value="NBR_0002092901-mRNA-1"/>
    <property type="gene ID" value="NBR_0002092901"/>
</dbReference>
<keyword evidence="2" id="KW-1185">Reference proteome</keyword>
<name>A0A0N4YUK7_NIPBR</name>
<reference evidence="3" key="1">
    <citation type="submission" date="2017-02" db="UniProtKB">
        <authorList>
            <consortium name="WormBaseParasite"/>
        </authorList>
    </citation>
    <scope>IDENTIFICATION</scope>
</reference>
<accession>A0A0N4YUK7</accession>
<dbReference type="EMBL" id="UYSL01025694">
    <property type="protein sequence ID" value="VDL84668.1"/>
    <property type="molecule type" value="Genomic_DNA"/>
</dbReference>